<gene>
    <name evidence="2" type="ORF">F8C82_03555</name>
</gene>
<organism evidence="2 3">
    <name type="scientific">Phaeocystidibacter marisrubri</name>
    <dbReference type="NCBI Taxonomy" id="1577780"/>
    <lineage>
        <taxon>Bacteria</taxon>
        <taxon>Pseudomonadati</taxon>
        <taxon>Bacteroidota</taxon>
        <taxon>Flavobacteriia</taxon>
        <taxon>Flavobacteriales</taxon>
        <taxon>Phaeocystidibacteraceae</taxon>
        <taxon>Phaeocystidibacter</taxon>
    </lineage>
</organism>
<dbReference type="PANTHER" id="PTHR43415:SF3">
    <property type="entry name" value="GNAT-FAMILY ACETYLTRANSFERASE"/>
    <property type="match status" value="1"/>
</dbReference>
<dbReference type="EMBL" id="WBVQ01000001">
    <property type="protein sequence ID" value="KAB2817485.1"/>
    <property type="molecule type" value="Genomic_DNA"/>
</dbReference>
<dbReference type="SUPFAM" id="SSF55729">
    <property type="entry name" value="Acyl-CoA N-acyltransferases (Nat)"/>
    <property type="match status" value="1"/>
</dbReference>
<dbReference type="Gene3D" id="3.40.630.30">
    <property type="match status" value="1"/>
</dbReference>
<keyword evidence="2" id="KW-0808">Transferase</keyword>
<proteinExistence type="predicted"/>
<dbReference type="OrthoDB" id="893030at2"/>
<protein>
    <submittedName>
        <fullName evidence="2">GNAT family N-acetyltransferase</fullName>
    </submittedName>
</protein>
<sequence>MTNNTERLHFRPLEVTDVDWLMDWENNPSNWTAGDRQVPLSRGTFQRYVNNASETLAEAGQFRWVIERRDTKSPVGLLDLYQYSERHQRAAVGILIESSARNLGFGKEALRWLIDYSRDVAFLHQLFAEIGSRNEGSIKLFESVGFVSVGVLKDWLRKKDYFEDVVQMQHLL</sequence>
<dbReference type="PROSITE" id="PS51186">
    <property type="entry name" value="GNAT"/>
    <property type="match status" value="1"/>
</dbReference>
<dbReference type="InterPro" id="IPR000182">
    <property type="entry name" value="GNAT_dom"/>
</dbReference>
<dbReference type="PANTHER" id="PTHR43415">
    <property type="entry name" value="SPERMIDINE N(1)-ACETYLTRANSFERASE"/>
    <property type="match status" value="1"/>
</dbReference>
<evidence type="ECO:0000313" key="3">
    <source>
        <dbReference type="Proteomes" id="UP000484164"/>
    </source>
</evidence>
<dbReference type="InterPro" id="IPR016181">
    <property type="entry name" value="Acyl_CoA_acyltransferase"/>
</dbReference>
<feature type="domain" description="N-acetyltransferase" evidence="1">
    <location>
        <begin position="8"/>
        <end position="172"/>
    </location>
</feature>
<dbReference type="RefSeq" id="WP_151692056.1">
    <property type="nucleotide sequence ID" value="NZ_BMGX01000002.1"/>
</dbReference>
<accession>A0A6L3ZJ83</accession>
<dbReference type="Pfam" id="PF13302">
    <property type="entry name" value="Acetyltransf_3"/>
    <property type="match status" value="1"/>
</dbReference>
<reference evidence="2 3" key="1">
    <citation type="submission" date="2019-10" db="EMBL/GenBank/DDBJ databases">
        <title>Genome sequence of Phaeocystidibacter marisrubri JCM30614 (type strain).</title>
        <authorList>
            <person name="Bowman J.P."/>
        </authorList>
    </citation>
    <scope>NUCLEOTIDE SEQUENCE [LARGE SCALE GENOMIC DNA]</scope>
    <source>
        <strain evidence="2 3">JCM 30614</strain>
    </source>
</reference>
<dbReference type="AlphaFoldDB" id="A0A6L3ZJ83"/>
<comment type="caution">
    <text evidence="2">The sequence shown here is derived from an EMBL/GenBank/DDBJ whole genome shotgun (WGS) entry which is preliminary data.</text>
</comment>
<evidence type="ECO:0000259" key="1">
    <source>
        <dbReference type="PROSITE" id="PS51186"/>
    </source>
</evidence>
<dbReference type="Proteomes" id="UP000484164">
    <property type="component" value="Unassembled WGS sequence"/>
</dbReference>
<keyword evidence="3" id="KW-1185">Reference proteome</keyword>
<name>A0A6L3ZJ83_9FLAO</name>
<dbReference type="GO" id="GO:0016747">
    <property type="term" value="F:acyltransferase activity, transferring groups other than amino-acyl groups"/>
    <property type="evidence" value="ECO:0007669"/>
    <property type="project" value="InterPro"/>
</dbReference>
<evidence type="ECO:0000313" key="2">
    <source>
        <dbReference type="EMBL" id="KAB2817485.1"/>
    </source>
</evidence>